<dbReference type="Proteomes" id="UP000185612">
    <property type="component" value="Unassembled WGS sequence"/>
</dbReference>
<keyword evidence="4" id="KW-1185">Reference proteome</keyword>
<keyword evidence="1" id="KW-0175">Coiled coil</keyword>
<evidence type="ECO:0000313" key="4">
    <source>
        <dbReference type="Proteomes" id="UP000185612"/>
    </source>
</evidence>
<sequence>MFDLPDLGKDLEEHAQRIDALKQELHDLYASFQASSLFAAMPGADPGALVEQAQAKMREVGRKLVEELENFQLVLRQRSREADQRLIHLARAQQLAQQRLREEGHPEFQEDSDGERGVPQ</sequence>
<dbReference type="RefSeq" id="WP_073826230.1">
    <property type="nucleotide sequence ID" value="NZ_JAUNKL010000025.1"/>
</dbReference>
<dbReference type="AlphaFoldDB" id="A0A1Q5PTK9"/>
<evidence type="ECO:0000313" key="3">
    <source>
        <dbReference type="EMBL" id="OKL50802.1"/>
    </source>
</evidence>
<evidence type="ECO:0000256" key="1">
    <source>
        <dbReference type="SAM" id="Coils"/>
    </source>
</evidence>
<proteinExistence type="predicted"/>
<feature type="compositionally biased region" description="Basic and acidic residues" evidence="2">
    <location>
        <begin position="99"/>
        <end position="108"/>
    </location>
</feature>
<evidence type="ECO:0000256" key="2">
    <source>
        <dbReference type="SAM" id="MobiDB-lite"/>
    </source>
</evidence>
<gene>
    <name evidence="3" type="ORF">BSZ40_10625</name>
</gene>
<feature type="coiled-coil region" evidence="1">
    <location>
        <begin position="4"/>
        <end position="70"/>
    </location>
</feature>
<comment type="caution">
    <text evidence="3">The sequence shown here is derived from an EMBL/GenBank/DDBJ whole genome shotgun (WGS) entry which is preliminary data.</text>
</comment>
<dbReference type="EMBL" id="MQVS01000015">
    <property type="protein sequence ID" value="OKL50802.1"/>
    <property type="molecule type" value="Genomic_DNA"/>
</dbReference>
<name>A0A1Q5PTK9_9ACTO</name>
<accession>A0A1Q5PTK9</accession>
<organism evidence="3 4">
    <name type="scientific">Buchananella hordeovulneris</name>
    <dbReference type="NCBI Taxonomy" id="52770"/>
    <lineage>
        <taxon>Bacteria</taxon>
        <taxon>Bacillati</taxon>
        <taxon>Actinomycetota</taxon>
        <taxon>Actinomycetes</taxon>
        <taxon>Actinomycetales</taxon>
        <taxon>Actinomycetaceae</taxon>
        <taxon>Buchananella</taxon>
    </lineage>
</organism>
<feature type="region of interest" description="Disordered" evidence="2">
    <location>
        <begin position="97"/>
        <end position="120"/>
    </location>
</feature>
<reference evidence="4" key="1">
    <citation type="submission" date="2016-12" db="EMBL/GenBank/DDBJ databases">
        <authorList>
            <person name="Meng X."/>
        </authorList>
    </citation>
    <scope>NUCLEOTIDE SEQUENCE [LARGE SCALE GENOMIC DNA]</scope>
    <source>
        <strain evidence="4">DSM 20732</strain>
    </source>
</reference>
<protein>
    <submittedName>
        <fullName evidence="3">Uncharacterized protein</fullName>
    </submittedName>
</protein>